<reference evidence="2" key="1">
    <citation type="journal article" date="2021" name="Proc. Natl. Acad. Sci. U.S.A.">
        <title>A Catalog of Tens of Thousands of Viruses from Human Metagenomes Reveals Hidden Associations with Chronic Diseases.</title>
        <authorList>
            <person name="Tisza M.J."/>
            <person name="Buck C.B."/>
        </authorList>
    </citation>
    <scope>NUCLEOTIDE SEQUENCE</scope>
    <source>
        <strain evidence="2">CtiVc2</strain>
    </source>
</reference>
<protein>
    <submittedName>
        <fullName evidence="2">Uncharacterized protein</fullName>
    </submittedName>
</protein>
<keyword evidence="1" id="KW-0472">Membrane</keyword>
<accession>A0A8S5S9M8</accession>
<proteinExistence type="predicted"/>
<evidence type="ECO:0000313" key="2">
    <source>
        <dbReference type="EMBL" id="DAF47756.1"/>
    </source>
</evidence>
<dbReference type="EMBL" id="BK032558">
    <property type="protein sequence ID" value="DAF47756.1"/>
    <property type="molecule type" value="Genomic_DNA"/>
</dbReference>
<name>A0A8S5S9M8_9CAUD</name>
<feature type="transmembrane region" description="Helical" evidence="1">
    <location>
        <begin position="16"/>
        <end position="34"/>
    </location>
</feature>
<keyword evidence="1" id="KW-1133">Transmembrane helix</keyword>
<keyword evidence="1" id="KW-0812">Transmembrane</keyword>
<evidence type="ECO:0000256" key="1">
    <source>
        <dbReference type="SAM" id="Phobius"/>
    </source>
</evidence>
<organism evidence="2">
    <name type="scientific">Podoviridae sp. ctiVc2</name>
    <dbReference type="NCBI Taxonomy" id="2827745"/>
    <lineage>
        <taxon>Viruses</taxon>
        <taxon>Duplodnaviria</taxon>
        <taxon>Heunggongvirae</taxon>
        <taxon>Uroviricota</taxon>
        <taxon>Caudoviricetes</taxon>
    </lineage>
</organism>
<sequence length="190" mass="21347">MLISKLVQTIKEHYKLAIAIALCVFIAIVGVWIYHHKQKELEKPVIVTQEQAKSPQELSKAIHVTEQEAQEVISKKERTQPVATYYTQAPTVEVAAEQVKQDIAHSNPNVPKAVTEKSDRTAVVANTDEQKVDVYKINLNKVHKIKAGVTLIDNKSYETIGYQAGKFEVLTHFNGQHLEGASALYTVKEW</sequence>